<sequence>MNILNFRYCLLILSFMLLEKEFYNHNAFTSFDNLYIINKNNSKYYILNKKNNYAKNLYIFNNHRKLNEEMHNVKENIENDNEDTSTNNFSENDDKYISQNNYKGPKKEEKKEDNEIEQKGTTEVQSELNEVKEVKKEDNKKKESEIDKLINDDILNKKEEEKRNEKEIEVEEKKENKSLELGCPNKFNFLEEVSSDETNNVLSENSLQNYSKFIEGKVQINMENENSNYIKEHGELLQNNEIKTQRIYDENEKKEKGSSHSIWSKCSRSCNGGYTINSDTKEKKNCNEQPCRNCSYKKNINYNEECLKLFQINYDYVKSKLLCKEACLNYNFCSEFSYNYSTGKCILLNTVDELCEIIKEQNNEIYPADYDFHVCSKKLDSHHKKNIILSSNNQKKYKKNEYYCI</sequence>
<evidence type="ECO:0008006" key="5">
    <source>
        <dbReference type="Google" id="ProtNLM"/>
    </source>
</evidence>
<feature type="compositionally biased region" description="Basic and acidic residues" evidence="1">
    <location>
        <begin position="129"/>
        <end position="143"/>
    </location>
</feature>
<dbReference type="Proteomes" id="UP000220158">
    <property type="component" value="Chromosome 10"/>
</dbReference>
<organism evidence="3 4">
    <name type="scientific">Plasmodium relictum</name>
    <dbReference type="NCBI Taxonomy" id="85471"/>
    <lineage>
        <taxon>Eukaryota</taxon>
        <taxon>Sar</taxon>
        <taxon>Alveolata</taxon>
        <taxon>Apicomplexa</taxon>
        <taxon>Aconoidasida</taxon>
        <taxon>Haemosporida</taxon>
        <taxon>Plasmodiidae</taxon>
        <taxon>Plasmodium</taxon>
        <taxon>Plasmodium (Haemamoeba)</taxon>
    </lineage>
</organism>
<feature type="signal peptide" evidence="2">
    <location>
        <begin position="1"/>
        <end position="22"/>
    </location>
</feature>
<feature type="compositionally biased region" description="Basic and acidic residues" evidence="1">
    <location>
        <begin position="105"/>
        <end position="120"/>
    </location>
</feature>
<evidence type="ECO:0000256" key="1">
    <source>
        <dbReference type="SAM" id="MobiDB-lite"/>
    </source>
</evidence>
<evidence type="ECO:0000313" key="4">
    <source>
        <dbReference type="Proteomes" id="UP000220158"/>
    </source>
</evidence>
<name>A0A1J1H7B5_PLARL</name>
<keyword evidence="4" id="KW-1185">Reference proteome</keyword>
<accession>A0A1J1H7B5</accession>
<gene>
    <name evidence="3" type="ORF">PRELSG_1020900</name>
</gene>
<feature type="region of interest" description="Disordered" evidence="1">
    <location>
        <begin position="78"/>
        <end position="143"/>
    </location>
</feature>
<keyword evidence="2" id="KW-0732">Signal</keyword>
<reference evidence="3 4" key="1">
    <citation type="submission" date="2015-04" db="EMBL/GenBank/DDBJ databases">
        <authorList>
            <consortium name="Pathogen Informatics"/>
        </authorList>
    </citation>
    <scope>NUCLEOTIDE SEQUENCE [LARGE SCALE GENOMIC DNA]</scope>
    <source>
        <strain evidence="3 4">SGS1</strain>
    </source>
</reference>
<proteinExistence type="predicted"/>
<dbReference type="RefSeq" id="XP_028533558.1">
    <property type="nucleotide sequence ID" value="XM_028677139.1"/>
</dbReference>
<evidence type="ECO:0000313" key="3">
    <source>
        <dbReference type="EMBL" id="CRH00555.1"/>
    </source>
</evidence>
<dbReference type="GeneID" id="39736676"/>
<dbReference type="AlphaFoldDB" id="A0A1J1H7B5"/>
<dbReference type="OMA" id="INYNEEC"/>
<feature type="chain" id="PRO_5013221417" description="Apple domain-containing protein" evidence="2">
    <location>
        <begin position="23"/>
        <end position="405"/>
    </location>
</feature>
<dbReference type="VEuPathDB" id="PlasmoDB:PRELSG_1020900"/>
<dbReference type="OrthoDB" id="10585219at2759"/>
<dbReference type="EMBL" id="LN835305">
    <property type="protein sequence ID" value="CRH00555.1"/>
    <property type="molecule type" value="Genomic_DNA"/>
</dbReference>
<protein>
    <recommendedName>
        <fullName evidence="5">Apple domain-containing protein</fullName>
    </recommendedName>
</protein>
<dbReference type="KEGG" id="prel:PRELSG_1020900"/>
<evidence type="ECO:0000256" key="2">
    <source>
        <dbReference type="SAM" id="SignalP"/>
    </source>
</evidence>